<keyword evidence="3" id="KW-1185">Reference proteome</keyword>
<dbReference type="SUPFAM" id="SSF53098">
    <property type="entry name" value="Ribonuclease H-like"/>
    <property type="match status" value="1"/>
</dbReference>
<proteinExistence type="predicted"/>
<dbReference type="InterPro" id="IPR002156">
    <property type="entry name" value="RNaseH_domain"/>
</dbReference>
<feature type="domain" description="RNase H type-1" evidence="1">
    <location>
        <begin position="140"/>
        <end position="261"/>
    </location>
</feature>
<dbReference type="CDD" id="cd06222">
    <property type="entry name" value="RNase_H_like"/>
    <property type="match status" value="1"/>
</dbReference>
<dbReference type="PANTHER" id="PTHR47074">
    <property type="entry name" value="BNAC02G40300D PROTEIN"/>
    <property type="match status" value="1"/>
</dbReference>
<evidence type="ECO:0000313" key="3">
    <source>
        <dbReference type="Proteomes" id="UP001472677"/>
    </source>
</evidence>
<accession>A0ABR2BUR8</accession>
<organism evidence="2 3">
    <name type="scientific">Hibiscus sabdariffa</name>
    <name type="common">roselle</name>
    <dbReference type="NCBI Taxonomy" id="183260"/>
    <lineage>
        <taxon>Eukaryota</taxon>
        <taxon>Viridiplantae</taxon>
        <taxon>Streptophyta</taxon>
        <taxon>Embryophyta</taxon>
        <taxon>Tracheophyta</taxon>
        <taxon>Spermatophyta</taxon>
        <taxon>Magnoliopsida</taxon>
        <taxon>eudicotyledons</taxon>
        <taxon>Gunneridae</taxon>
        <taxon>Pentapetalae</taxon>
        <taxon>rosids</taxon>
        <taxon>malvids</taxon>
        <taxon>Malvales</taxon>
        <taxon>Malvaceae</taxon>
        <taxon>Malvoideae</taxon>
        <taxon>Hibiscus</taxon>
    </lineage>
</organism>
<dbReference type="Proteomes" id="UP001472677">
    <property type="component" value="Unassembled WGS sequence"/>
</dbReference>
<dbReference type="InterPro" id="IPR044730">
    <property type="entry name" value="RNase_H-like_dom_plant"/>
</dbReference>
<dbReference type="Gene3D" id="3.30.420.10">
    <property type="entry name" value="Ribonuclease H-like superfamily/Ribonuclease H"/>
    <property type="match status" value="1"/>
</dbReference>
<dbReference type="InterPro" id="IPR012337">
    <property type="entry name" value="RNaseH-like_sf"/>
</dbReference>
<evidence type="ECO:0000259" key="1">
    <source>
        <dbReference type="Pfam" id="PF13456"/>
    </source>
</evidence>
<dbReference type="Pfam" id="PF13456">
    <property type="entry name" value="RVT_3"/>
    <property type="match status" value="1"/>
</dbReference>
<sequence length="288" mass="31940">MGDRLHKAQLSTGICPFCLTVVETTIHALRDCPHAWNTLLLAGFDANFLSSSLDNFRDWLDFGSSTLPDGLFLLLLVLLWNLWNSRNDFVHNKHFQPSWLLVLNSETLLRDYLCHNSVSTPTKNSNPHWTPPPADYTKINTDGAFDLTTHAAGIGVIARDHLGSVIGDLAQHSAHCQDALHEEFLAIVAGLHLARDSGWRRIHIESDSAILINKFNQIGPVLSVLSSHISAARDLLRHFDDCLFSFVPKHCNTAAHTLATHVCKSGTSFFFDSSCPVFLDPIVLADLN</sequence>
<dbReference type="InterPro" id="IPR052929">
    <property type="entry name" value="RNase_H-like_EbsB-rel"/>
</dbReference>
<evidence type="ECO:0000313" key="2">
    <source>
        <dbReference type="EMBL" id="KAK8510762.1"/>
    </source>
</evidence>
<comment type="caution">
    <text evidence="2">The sequence shown here is derived from an EMBL/GenBank/DDBJ whole genome shotgun (WGS) entry which is preliminary data.</text>
</comment>
<protein>
    <recommendedName>
        <fullName evidence="1">RNase H type-1 domain-containing protein</fullName>
    </recommendedName>
</protein>
<name>A0ABR2BUR8_9ROSI</name>
<dbReference type="PANTHER" id="PTHR47074:SF11">
    <property type="entry name" value="REVERSE TRANSCRIPTASE-LIKE PROTEIN"/>
    <property type="match status" value="1"/>
</dbReference>
<reference evidence="2 3" key="1">
    <citation type="journal article" date="2024" name="G3 (Bethesda)">
        <title>Genome assembly of Hibiscus sabdariffa L. provides insights into metabolisms of medicinal natural products.</title>
        <authorList>
            <person name="Kim T."/>
        </authorList>
    </citation>
    <scope>NUCLEOTIDE SEQUENCE [LARGE SCALE GENOMIC DNA]</scope>
    <source>
        <strain evidence="2">TK-2024</strain>
        <tissue evidence="2">Old leaves</tissue>
    </source>
</reference>
<dbReference type="InterPro" id="IPR036397">
    <property type="entry name" value="RNaseH_sf"/>
</dbReference>
<dbReference type="EMBL" id="JBBPBM010000082">
    <property type="protein sequence ID" value="KAK8510762.1"/>
    <property type="molecule type" value="Genomic_DNA"/>
</dbReference>
<gene>
    <name evidence="2" type="ORF">V6N12_020302</name>
</gene>